<dbReference type="InterPro" id="IPR050131">
    <property type="entry name" value="Peptidase_S8_subtilisin-like"/>
</dbReference>
<dbReference type="Pfam" id="PF00082">
    <property type="entry name" value="Peptidase_S8"/>
    <property type="match status" value="1"/>
</dbReference>
<dbReference type="GO" id="GO:0004252">
    <property type="term" value="F:serine-type endopeptidase activity"/>
    <property type="evidence" value="ECO:0007669"/>
    <property type="project" value="UniProtKB-UniRule"/>
</dbReference>
<protein>
    <submittedName>
        <fullName evidence="7">Peptidase S8 and S53 subtilisin kexin sedolisin</fullName>
    </submittedName>
</protein>
<feature type="domain" description="Peptidase S8/S53" evidence="6">
    <location>
        <begin position="253"/>
        <end position="586"/>
    </location>
</feature>
<evidence type="ECO:0000256" key="2">
    <source>
        <dbReference type="ARBA" id="ARBA00022670"/>
    </source>
</evidence>
<dbReference type="RefSeq" id="WP_013908177.1">
    <property type="nucleotide sequence ID" value="NC_015681.1"/>
</dbReference>
<dbReference type="PRINTS" id="PR00723">
    <property type="entry name" value="SUBTILISIN"/>
</dbReference>
<accession>F8AAS4</accession>
<dbReference type="InterPro" id="IPR000209">
    <property type="entry name" value="Peptidase_S8/S53_dom"/>
</dbReference>
<dbReference type="InterPro" id="IPR036852">
    <property type="entry name" value="Peptidase_S8/S53_dom_sf"/>
</dbReference>
<keyword evidence="4 5" id="KW-0720">Serine protease</keyword>
<dbReference type="Gene3D" id="3.40.50.200">
    <property type="entry name" value="Peptidase S8/S53 domain"/>
    <property type="match status" value="1"/>
</dbReference>
<dbReference type="GO" id="GO:0006508">
    <property type="term" value="P:proteolysis"/>
    <property type="evidence" value="ECO:0007669"/>
    <property type="project" value="UniProtKB-KW"/>
</dbReference>
<evidence type="ECO:0000313" key="8">
    <source>
        <dbReference type="Proteomes" id="UP000006793"/>
    </source>
</evidence>
<dbReference type="InterPro" id="IPR015500">
    <property type="entry name" value="Peptidase_S8_subtilisin-rel"/>
</dbReference>
<reference evidence="8" key="1">
    <citation type="submission" date="2011-04" db="EMBL/GenBank/DDBJ databases">
        <title>The complete genome of Thermodesulfatator indicus DSM 15286.</title>
        <authorList>
            <person name="Lucas S."/>
            <person name="Copeland A."/>
            <person name="Lapidus A."/>
            <person name="Bruce D."/>
            <person name="Goodwin L."/>
            <person name="Pitluck S."/>
            <person name="Peters L."/>
            <person name="Kyrpides N."/>
            <person name="Mavromatis K."/>
            <person name="Pagani I."/>
            <person name="Ivanova N."/>
            <person name="Saunders L."/>
            <person name="Detter J.C."/>
            <person name="Tapia R."/>
            <person name="Han C."/>
            <person name="Land M."/>
            <person name="Hauser L."/>
            <person name="Markowitz V."/>
            <person name="Cheng J.-F."/>
            <person name="Hugenholtz P."/>
            <person name="Woyke T."/>
            <person name="Wu D."/>
            <person name="Spring S."/>
            <person name="Schroeder M."/>
            <person name="Brambilla E."/>
            <person name="Klenk H.-P."/>
            <person name="Eisen J.A."/>
        </authorList>
    </citation>
    <scope>NUCLEOTIDE SEQUENCE [LARGE SCALE GENOMIC DNA]</scope>
    <source>
        <strain evidence="8">DSM 15286 / JCM 11887 / CIR29812</strain>
    </source>
</reference>
<dbReference type="EMBL" id="CP002683">
    <property type="protein sequence ID" value="AEH45435.1"/>
    <property type="molecule type" value="Genomic_DNA"/>
</dbReference>
<evidence type="ECO:0000256" key="1">
    <source>
        <dbReference type="ARBA" id="ARBA00011073"/>
    </source>
</evidence>
<evidence type="ECO:0000256" key="3">
    <source>
        <dbReference type="ARBA" id="ARBA00022801"/>
    </source>
</evidence>
<reference evidence="7 8" key="2">
    <citation type="journal article" date="2012" name="Stand. Genomic Sci.">
        <title>Complete genome sequence of the thermophilic sulfate-reducing ocean bacterium Thermodesulfatator indicus type strain (CIR29812(T)).</title>
        <authorList>
            <person name="Anderson I."/>
            <person name="Saunders E."/>
            <person name="Lapidus A."/>
            <person name="Nolan M."/>
            <person name="Lucas S."/>
            <person name="Tice H."/>
            <person name="Del Rio T.G."/>
            <person name="Cheng J.F."/>
            <person name="Han C."/>
            <person name="Tapia R."/>
            <person name="Goodwin L.A."/>
            <person name="Pitluck S."/>
            <person name="Liolios K."/>
            <person name="Mavromatis K."/>
            <person name="Pagani I."/>
            <person name="Ivanova N."/>
            <person name="Mikhailova N."/>
            <person name="Pati A."/>
            <person name="Chen A."/>
            <person name="Palaniappan K."/>
            <person name="Land M."/>
            <person name="Hauser L."/>
            <person name="Jeffries C.D."/>
            <person name="Chang Y.J."/>
            <person name="Brambilla E.M."/>
            <person name="Rohde M."/>
            <person name="Spring S."/>
            <person name="Goker M."/>
            <person name="Detter J.C."/>
            <person name="Woyke T."/>
            <person name="Bristow J."/>
            <person name="Eisen J.A."/>
            <person name="Markowitz V."/>
            <person name="Hugenholtz P."/>
            <person name="Kyrpides N.C."/>
            <person name="Klenk H.P."/>
        </authorList>
    </citation>
    <scope>NUCLEOTIDE SEQUENCE [LARGE SCALE GENOMIC DNA]</scope>
    <source>
        <strain evidence="8">DSM 15286 / JCM 11887 / CIR29812</strain>
    </source>
</reference>
<dbReference type="PROSITE" id="PS51892">
    <property type="entry name" value="SUBTILASE"/>
    <property type="match status" value="1"/>
</dbReference>
<dbReference type="InParanoid" id="F8AAS4"/>
<dbReference type="KEGG" id="tid:Thein_1575"/>
<dbReference type="STRING" id="667014.Thein_1575"/>
<dbReference type="HOGENOM" id="CLU_020472_0_0_0"/>
<evidence type="ECO:0000256" key="5">
    <source>
        <dbReference type="PROSITE-ProRule" id="PRU01240"/>
    </source>
</evidence>
<dbReference type="eggNOG" id="COG1404">
    <property type="taxonomic scope" value="Bacteria"/>
</dbReference>
<dbReference type="PATRIC" id="fig|667014.3.peg.1622"/>
<dbReference type="Proteomes" id="UP000006793">
    <property type="component" value="Chromosome"/>
</dbReference>
<sequence length="779" mass="88980">MEEQKEKYCHLKLIREEPITERRPKGAPRVRKPDDLIQHARFLKKSIVQATHEAKKDIKGYDERLLIRLEIQEAFPIERLGQLGPNVEFVSQEGKNIVLAFASEEALAEFEARLATLAEGGRPQYLQLIYALQDIGAWTPEHRKGWALRNEGFPKTEPFILDVELWPLESSRERELQQEAFKNWCHQQGIEILDWVRDPPLFRVQVSLAQAEELLRYRDVRLVDLPPKYGLERTLLYIDIQEIPDPPPPPDTAPVIGILDSGIVSTHNLLKSAVGDVQSFLPDYPPQDGTGHGTLVAGIALYGDVEEKLRNRQFIPVFWIVSGRILDDKNENRTGFLEKHIEEAVRYFYEHYGCRIFNLSLGDRRKPYLGGHLRGLAYTLDKLARELGVLFIVSTGNVLPSQHDGRSWKENYPHYLFNDEWAILDPAPALNAITVGSIARWDQTYNSQRYRHDPAEIPIARRNQPSPFTRHGPSIGGAIKPELVAYGGNWAINVRAGSFNVLNKSQGLGELSFNKDFSTNGPFAENSGTSFSAPHVTHLAGLILSEYSEASHNLLRALLIAHADTLEEWKDLFEEEKDILKVCGYGLVDLEALINSSENDVTLIAEDRIPNKRHHFYEIPLPEDFLSPGRRIREIRVALAYTAAVRTTRISYKATRMEFRLVAAESLEQVCKEFNAATSKEELEKIGELRGAYPTLTDRSKGTVQKATWTWRQINTNSILRRKKLFVVVTRNDFPWGEAISAEEEPYALVVRIRDPQNLNARLYSQIRERIEERVRVRV</sequence>
<proteinExistence type="inferred from homology"/>
<organism evidence="7 8">
    <name type="scientific">Thermodesulfatator indicus (strain DSM 15286 / JCM 11887 / CIR29812)</name>
    <dbReference type="NCBI Taxonomy" id="667014"/>
    <lineage>
        <taxon>Bacteria</taxon>
        <taxon>Pseudomonadati</taxon>
        <taxon>Thermodesulfobacteriota</taxon>
        <taxon>Thermodesulfobacteria</taxon>
        <taxon>Thermodesulfobacteriales</taxon>
        <taxon>Thermodesulfatatoraceae</taxon>
        <taxon>Thermodesulfatator</taxon>
    </lineage>
</organism>
<feature type="active site" description="Charge relay system" evidence="5">
    <location>
        <position position="292"/>
    </location>
</feature>
<name>F8AAS4_THEID</name>
<comment type="similarity">
    <text evidence="1 5">Belongs to the peptidase S8 family.</text>
</comment>
<gene>
    <name evidence="7" type="ordered locus">Thein_1575</name>
</gene>
<dbReference type="SUPFAM" id="SSF52743">
    <property type="entry name" value="Subtilisin-like"/>
    <property type="match status" value="1"/>
</dbReference>
<evidence type="ECO:0000256" key="4">
    <source>
        <dbReference type="ARBA" id="ARBA00022825"/>
    </source>
</evidence>
<dbReference type="AlphaFoldDB" id="F8AAS4"/>
<evidence type="ECO:0000313" key="7">
    <source>
        <dbReference type="EMBL" id="AEH45435.1"/>
    </source>
</evidence>
<dbReference type="OrthoDB" id="9768989at2"/>
<keyword evidence="3 5" id="KW-0378">Hydrolase</keyword>
<dbReference type="InterPro" id="IPR034074">
    <property type="entry name" value="Y4bN_pept_dom"/>
</dbReference>
<dbReference type="CDD" id="cd04847">
    <property type="entry name" value="Peptidases_S8_Subtilisin_like_2"/>
    <property type="match status" value="1"/>
</dbReference>
<feature type="active site" description="Charge relay system" evidence="5">
    <location>
        <position position="260"/>
    </location>
</feature>
<dbReference type="PANTHER" id="PTHR43806">
    <property type="entry name" value="PEPTIDASE S8"/>
    <property type="match status" value="1"/>
</dbReference>
<keyword evidence="2 5" id="KW-0645">Protease</keyword>
<dbReference type="InterPro" id="IPR023827">
    <property type="entry name" value="Peptidase_S8_Asp-AS"/>
</dbReference>
<dbReference type="PANTHER" id="PTHR43806:SF11">
    <property type="entry name" value="CEREVISIN-RELATED"/>
    <property type="match status" value="1"/>
</dbReference>
<evidence type="ECO:0000259" key="6">
    <source>
        <dbReference type="Pfam" id="PF00082"/>
    </source>
</evidence>
<dbReference type="PROSITE" id="PS00136">
    <property type="entry name" value="SUBTILASE_ASP"/>
    <property type="match status" value="1"/>
</dbReference>
<dbReference type="PaxDb" id="667014-Thein_1575"/>
<feature type="active site" description="Charge relay system" evidence="5">
    <location>
        <position position="530"/>
    </location>
</feature>
<keyword evidence="8" id="KW-1185">Reference proteome</keyword>